<evidence type="ECO:0000313" key="2">
    <source>
        <dbReference type="Proteomes" id="UP001056120"/>
    </source>
</evidence>
<proteinExistence type="predicted"/>
<keyword evidence="2" id="KW-1185">Reference proteome</keyword>
<reference evidence="2" key="1">
    <citation type="journal article" date="2022" name="Mol. Ecol. Resour.">
        <title>The genomes of chicory, endive, great burdock and yacon provide insights into Asteraceae palaeo-polyploidization history and plant inulin production.</title>
        <authorList>
            <person name="Fan W."/>
            <person name="Wang S."/>
            <person name="Wang H."/>
            <person name="Wang A."/>
            <person name="Jiang F."/>
            <person name="Liu H."/>
            <person name="Zhao H."/>
            <person name="Xu D."/>
            <person name="Zhang Y."/>
        </authorList>
    </citation>
    <scope>NUCLEOTIDE SEQUENCE [LARGE SCALE GENOMIC DNA]</scope>
    <source>
        <strain evidence="2">cv. Yunnan</strain>
    </source>
</reference>
<dbReference type="EMBL" id="CM042026">
    <property type="protein sequence ID" value="KAI3805233.1"/>
    <property type="molecule type" value="Genomic_DNA"/>
</dbReference>
<sequence length="185" mass="21403">MYRDTGMTREKWLELVKSWKKVLLVSPSPPVLKEKYVNKERCVGRILSWFFDEDFKLFAIKITNGVQYLKPRLGYFNSLPRCEVNGLATKSLINKSKNGIANSIAKLISIEGGSGKYEKLKPQKGKRMKIVDPVTGKNIWKYKFKPVKVVQKVPLKKIPHDFIGNLKWWYVDVNTGEARIEDQDL</sequence>
<accession>A0ACB9ICG8</accession>
<protein>
    <submittedName>
        <fullName evidence="1">Uncharacterized protein</fullName>
    </submittedName>
</protein>
<organism evidence="1 2">
    <name type="scientific">Smallanthus sonchifolius</name>
    <dbReference type="NCBI Taxonomy" id="185202"/>
    <lineage>
        <taxon>Eukaryota</taxon>
        <taxon>Viridiplantae</taxon>
        <taxon>Streptophyta</taxon>
        <taxon>Embryophyta</taxon>
        <taxon>Tracheophyta</taxon>
        <taxon>Spermatophyta</taxon>
        <taxon>Magnoliopsida</taxon>
        <taxon>eudicotyledons</taxon>
        <taxon>Gunneridae</taxon>
        <taxon>Pentapetalae</taxon>
        <taxon>asterids</taxon>
        <taxon>campanulids</taxon>
        <taxon>Asterales</taxon>
        <taxon>Asteraceae</taxon>
        <taxon>Asteroideae</taxon>
        <taxon>Heliantheae alliance</taxon>
        <taxon>Millerieae</taxon>
        <taxon>Smallanthus</taxon>
    </lineage>
</organism>
<reference evidence="1 2" key="2">
    <citation type="journal article" date="2022" name="Mol. Ecol. Resour.">
        <title>The genomes of chicory, endive, great burdock and yacon provide insights into Asteraceae paleo-polyploidization history and plant inulin production.</title>
        <authorList>
            <person name="Fan W."/>
            <person name="Wang S."/>
            <person name="Wang H."/>
            <person name="Wang A."/>
            <person name="Jiang F."/>
            <person name="Liu H."/>
            <person name="Zhao H."/>
            <person name="Xu D."/>
            <person name="Zhang Y."/>
        </authorList>
    </citation>
    <scope>NUCLEOTIDE SEQUENCE [LARGE SCALE GENOMIC DNA]</scope>
    <source>
        <strain evidence="2">cv. Yunnan</strain>
        <tissue evidence="1">Leaves</tissue>
    </source>
</reference>
<name>A0ACB9ICG8_9ASTR</name>
<gene>
    <name evidence="1" type="ORF">L1987_27420</name>
</gene>
<evidence type="ECO:0000313" key="1">
    <source>
        <dbReference type="EMBL" id="KAI3805233.1"/>
    </source>
</evidence>
<comment type="caution">
    <text evidence="1">The sequence shown here is derived from an EMBL/GenBank/DDBJ whole genome shotgun (WGS) entry which is preliminary data.</text>
</comment>
<dbReference type="Proteomes" id="UP001056120">
    <property type="component" value="Linkage Group LG09"/>
</dbReference>